<evidence type="ECO:0000256" key="4">
    <source>
        <dbReference type="SAM" id="MobiDB-lite"/>
    </source>
</evidence>
<dbReference type="OrthoDB" id="21416at2759"/>
<comment type="caution">
    <text evidence="7">The sequence shown here is derived from an EMBL/GenBank/DDBJ whole genome shotgun (WGS) entry which is preliminary data.</text>
</comment>
<dbReference type="Proteomes" id="UP000233524">
    <property type="component" value="Unassembled WGS sequence"/>
</dbReference>
<feature type="repeat" description="ANK" evidence="3">
    <location>
        <begin position="1261"/>
        <end position="1293"/>
    </location>
</feature>
<feature type="repeat" description="ANK" evidence="3">
    <location>
        <begin position="1624"/>
        <end position="1663"/>
    </location>
</feature>
<dbReference type="EMBL" id="NLAX01001623">
    <property type="protein sequence ID" value="PKS04904.1"/>
    <property type="molecule type" value="Genomic_DNA"/>
</dbReference>
<feature type="region of interest" description="Disordered" evidence="4">
    <location>
        <begin position="1224"/>
        <end position="1244"/>
    </location>
</feature>
<dbReference type="InterPro" id="IPR051165">
    <property type="entry name" value="Multifunctional_ANK_Repeat"/>
</dbReference>
<dbReference type="PANTHER" id="PTHR24123:SF33">
    <property type="entry name" value="PROTEIN HOS4"/>
    <property type="match status" value="1"/>
</dbReference>
<dbReference type="InParanoid" id="A0A2N3MXK8"/>
<keyword evidence="1" id="KW-0677">Repeat</keyword>
<dbReference type="Gene3D" id="1.25.40.20">
    <property type="entry name" value="Ankyrin repeat-containing domain"/>
    <property type="match status" value="9"/>
</dbReference>
<feature type="repeat" description="ANK" evidence="3">
    <location>
        <begin position="1160"/>
        <end position="1191"/>
    </location>
</feature>
<dbReference type="InterPro" id="IPR027417">
    <property type="entry name" value="P-loop_NTPase"/>
</dbReference>
<dbReference type="STRING" id="41688.A0A2N3MXK8"/>
<feature type="repeat" description="ANK" evidence="3">
    <location>
        <begin position="1192"/>
        <end position="1214"/>
    </location>
</feature>
<reference evidence="7 8" key="1">
    <citation type="journal article" date="2017" name="G3 (Bethesda)">
        <title>First Draft Genome Sequence of the Pathogenic Fungus Lomentospora prolificans (Formerly Scedosporium prolificans).</title>
        <authorList>
            <person name="Luo R."/>
            <person name="Zimin A."/>
            <person name="Workman R."/>
            <person name="Fan Y."/>
            <person name="Pertea G."/>
            <person name="Grossman N."/>
            <person name="Wear M.P."/>
            <person name="Jia B."/>
            <person name="Miller H."/>
            <person name="Casadevall A."/>
            <person name="Timp W."/>
            <person name="Zhang S.X."/>
            <person name="Salzberg S.L."/>
        </authorList>
    </citation>
    <scope>NUCLEOTIDE SEQUENCE [LARGE SCALE GENOMIC DNA]</scope>
    <source>
        <strain evidence="7 8">JHH-5317</strain>
    </source>
</reference>
<accession>A0A2N3MXK8</accession>
<dbReference type="Pfam" id="PF12796">
    <property type="entry name" value="Ank_2"/>
    <property type="match status" value="4"/>
</dbReference>
<feature type="repeat" description="ANK" evidence="3">
    <location>
        <begin position="615"/>
        <end position="641"/>
    </location>
</feature>
<dbReference type="InterPro" id="IPR036770">
    <property type="entry name" value="Ankyrin_rpt-contain_sf"/>
</dbReference>
<dbReference type="Pfam" id="PF00023">
    <property type="entry name" value="Ank"/>
    <property type="match status" value="3"/>
</dbReference>
<dbReference type="SUPFAM" id="SSF48403">
    <property type="entry name" value="Ankyrin repeat"/>
    <property type="match status" value="6"/>
</dbReference>
<dbReference type="InterPro" id="IPR054471">
    <property type="entry name" value="GPIID_WHD"/>
</dbReference>
<dbReference type="PROSITE" id="PS50088">
    <property type="entry name" value="ANK_REPEAT"/>
    <property type="match status" value="10"/>
</dbReference>
<evidence type="ECO:0000256" key="1">
    <source>
        <dbReference type="ARBA" id="ARBA00022737"/>
    </source>
</evidence>
<protein>
    <submittedName>
        <fullName evidence="7">Uncharacterized protein</fullName>
    </submittedName>
</protein>
<gene>
    <name evidence="7" type="ORF">jhhlp_008269</name>
</gene>
<name>A0A2N3MXK8_9PEZI</name>
<feature type="domain" description="Nephrocystin 3-like N-terminal" evidence="6">
    <location>
        <begin position="71"/>
        <end position="233"/>
    </location>
</feature>
<feature type="repeat" description="ANK" evidence="3">
    <location>
        <begin position="923"/>
        <end position="957"/>
    </location>
</feature>
<evidence type="ECO:0000256" key="2">
    <source>
        <dbReference type="ARBA" id="ARBA00023043"/>
    </source>
</evidence>
<dbReference type="Pfam" id="PF22939">
    <property type="entry name" value="WHD_GPIID"/>
    <property type="match status" value="1"/>
</dbReference>
<sequence length="2134" mass="234926">MAPTNENASVGSDSDVDMVMIDQDDLSNYNPGQVLPESPESIKKIRAWLEPTAYDIAGGEYRKHLSSHVAGTGSWLTSTPSYQEWLNGSQHGLLWIRGIPGSGKSVMAANLIDQIAKANPGCPVLFFFFRQIIDANHAPEALLRDWMHQVLRYSPPLQQKLAEYVENGRAIDSFSMEDLWRDLRMAFAHLPRKVFCVGDALDEMDRGHDAFLEALGALGQWRPDRVKVLITSRPVPVVELPLRKVPCLRLRLEENLVDADISTYVRFALSNSAIPQGQWKIIEDAVPGRANGLFLYAKLAMDAFLEPGADISAVLAHLPQDLNALYTDLLREHAQRSGIAPHIQHLILQSVTHATRPLRLLELAEMIKVCSPDGHTRDLKSTKDLIRAACGPLLEILADETVSVVHHSFTEYLKGTTRADDGSGYPILKKGPTHAQLAIACLRYLQSGCLDPADSEAPDDNGIAALGSKSYRRYAIPEGEVSIEEAQLRLRYPFFNYAASDWHHHINNSEAEGHDQTETNKELSKFFGNQDLIRSWVKYRWPQSNEEMKLVTPLHVSAKVGLISFTKKLADAMNIDPHDANGRTPIWWAASGGHSETIRVLVAAGANPDHDDNYNGRKPLHEAADKNHYKAIKALLDAGVDPLTPKTKENPGRRCGNAPRSVGHTALMYACNNGHVESVDVFLSFIKDIDVVHGALAWAAMEGNSKVVARILQYPGVDVNAKVRGDTPLFRACGAQDLDSVRILLQAGADPKITCESDQGEFSGGMGVVYLGQKYAPPEYTCLHQLCGLTRATRYWAGDDETADVAGKIFSLLLEAGIDVHRRTSSSGCTALHGAARRSAVLTRLLLDAGADANAVDSAGMTPLHHVERVEPMVCLVELGHANLNSRTNDGLTPLLCMLSRHHDETTVKFLEYGPDCKVLDSKGNTTLHVALKQWSTSGELVQALVKNGADPNRKNYEGLPPLLCIRSGNSQEGVLDKVLQAGADINATDKKGETVLFRFLAAQSGKIDERARKEFASLMDKGASPSIRDFRGRTLLHAAVETHSFGQSGIFGGQNKLTKVDFALSLGLDPHAVDYHGNSLLHELAMRRDNHGSYYRQECIAFWEHLIGLGLDVERQNNEGRTPLHILSTGQAESMNAWASLPIDLVISRTKNVDVGDVDGITPLHLAVVSGESYTKKLLEAGADPTVATYEGLTPLHLAARARQSNVVGLLLDALRKIERSPFAQPDQSGASDVPLSVPGSTRMRETVPGVDAVIPGRVDSITPLYYACRSGRPETVALLIEAGADATDANLFEACAGFEREDDLWWDNSGGGRAMAVKLNDDSRPAMSRPWNQTAKFEEMSSNSTTRLDEIIEMLVEHKADPSILQPQPHGGNRAISLALQDNRLYTAGLLQAVLKRHQDSTKKRKTHEPVCSKFLELANRYLTPASIQALREVDDMRLGRGVSPLFRHFMLRREYHLVEEMARLGAPFLPEFDKYEICRFSALVKRGFTSLVDKIGTIAAEAQLETGNWHAYEDKSRPGLWFANRSLEESGHLGRNPVPFIIEAVSSELPNMNIVRLLVEKFGVDINEGRLDRRHYDAETRICCVNSALHVVAVGNYWWQVNQALPYLLEAGADVNMRIVGDHTPLHVALGAPSTFLGPFSREAAKMLILAGADVNAVDAKGNSCLALANHDVELIKLLIAHGATVTGDSLAAAIQAKNLPVLRALLSGGADVNMCREWTPSEVEKLSYSRQTGLKERGLQLLHEMPLYQAGKLLGNKPLSNAKALEDFRTCSEIVRVLLDHGANPFAKFYREIPACEKGEGHHSPTTQVPEGYEECTILHELILRRHIVDDFLRLPGLDVNRRDAAGRTLLHAACQGYNGLDYIMGSFGRDAAAQDEGGISIFEHLLSLGADLGALDNSRRNVLHHLINSDAYGISRLFSSNPPVLSKNSLKVILARRPELINQGDITGQTPLHYAVTRAWKRREMDFVQDLLSTGADPHVVDNNGDTVLHFLLRDFFFEPVRALFRDFVVNAGLDINARNANGETPLFMFSARPKRERPAYSMFATKDDEQPLEKGAIAMLAELGADFFARDNRGRGLLHFAAGGDVDRFKELMELGLDPMLEDEKQQTAIDVAAACDNNDVLELFEKD</sequence>
<evidence type="ECO:0000259" key="6">
    <source>
        <dbReference type="Pfam" id="PF24883"/>
    </source>
</evidence>
<evidence type="ECO:0000313" key="7">
    <source>
        <dbReference type="EMBL" id="PKS04904.1"/>
    </source>
</evidence>
<dbReference type="VEuPathDB" id="FungiDB:jhhlp_008269"/>
<feature type="repeat" description="ANK" evidence="3">
    <location>
        <begin position="827"/>
        <end position="858"/>
    </location>
</feature>
<keyword evidence="2 3" id="KW-0040">ANK repeat</keyword>
<dbReference type="PROSITE" id="PS50297">
    <property type="entry name" value="ANK_REP_REGION"/>
    <property type="match status" value="7"/>
</dbReference>
<proteinExistence type="predicted"/>
<keyword evidence="8" id="KW-1185">Reference proteome</keyword>
<evidence type="ECO:0000256" key="3">
    <source>
        <dbReference type="PROSITE-ProRule" id="PRU00023"/>
    </source>
</evidence>
<feature type="repeat" description="ANK" evidence="3">
    <location>
        <begin position="1952"/>
        <end position="1988"/>
    </location>
</feature>
<evidence type="ECO:0000313" key="8">
    <source>
        <dbReference type="Proteomes" id="UP000233524"/>
    </source>
</evidence>
<feature type="repeat" description="ANK" evidence="3">
    <location>
        <begin position="581"/>
        <end position="613"/>
    </location>
</feature>
<feature type="repeat" description="ANK" evidence="3">
    <location>
        <begin position="724"/>
        <end position="756"/>
    </location>
</feature>
<dbReference type="Gene3D" id="3.40.50.300">
    <property type="entry name" value="P-loop containing nucleotide triphosphate hydrolases"/>
    <property type="match status" value="1"/>
</dbReference>
<evidence type="ECO:0000259" key="5">
    <source>
        <dbReference type="Pfam" id="PF22939"/>
    </source>
</evidence>
<dbReference type="SMART" id="SM00248">
    <property type="entry name" value="ANK"/>
    <property type="match status" value="25"/>
</dbReference>
<organism evidence="7 8">
    <name type="scientific">Lomentospora prolificans</name>
    <dbReference type="NCBI Taxonomy" id="41688"/>
    <lineage>
        <taxon>Eukaryota</taxon>
        <taxon>Fungi</taxon>
        <taxon>Dikarya</taxon>
        <taxon>Ascomycota</taxon>
        <taxon>Pezizomycotina</taxon>
        <taxon>Sordariomycetes</taxon>
        <taxon>Hypocreomycetidae</taxon>
        <taxon>Microascales</taxon>
        <taxon>Microascaceae</taxon>
        <taxon>Lomentospora</taxon>
    </lineage>
</organism>
<dbReference type="InterPro" id="IPR056884">
    <property type="entry name" value="NPHP3-like_N"/>
</dbReference>
<dbReference type="PANTHER" id="PTHR24123">
    <property type="entry name" value="ANKYRIN REPEAT-CONTAINING"/>
    <property type="match status" value="1"/>
</dbReference>
<feature type="domain" description="GPI inositol-deacylase winged helix" evidence="5">
    <location>
        <begin position="345"/>
        <end position="417"/>
    </location>
</feature>
<dbReference type="SUPFAM" id="SSF52540">
    <property type="entry name" value="P-loop containing nucleoside triphosphate hydrolases"/>
    <property type="match status" value="1"/>
</dbReference>
<dbReference type="InterPro" id="IPR002110">
    <property type="entry name" value="Ankyrin_rpt"/>
</dbReference>
<dbReference type="Pfam" id="PF24883">
    <property type="entry name" value="NPHP3_N"/>
    <property type="match status" value="1"/>
</dbReference>